<comment type="caution">
    <text evidence="1">The sequence shown here is derived from an EMBL/GenBank/DDBJ whole genome shotgun (WGS) entry which is preliminary data.</text>
</comment>
<evidence type="ECO:0000313" key="2">
    <source>
        <dbReference type="Proteomes" id="UP001597083"/>
    </source>
</evidence>
<accession>A0ABW3CAU7</accession>
<proteinExistence type="predicted"/>
<keyword evidence="2" id="KW-1185">Reference proteome</keyword>
<dbReference type="Proteomes" id="UP001597083">
    <property type="component" value="Unassembled WGS sequence"/>
</dbReference>
<sequence>VEPPWERPREVAEPVVLPGLKVPVGQDMVWGEGEAENWSSPTMPTWGTPFPSGTDWDAVLAAHRSGEEKLSFHSMAHLIVQGPEELVRPILAEWDGRGMWDAGEVFWMRNVVVHYGIDALPLALKVAKGNPATCSTLLLPYLDAQVATLMADWYERVKSARATATSWFTRHAAGA</sequence>
<organism evidence="1 2">
    <name type="scientific">Actinomadura adrarensis</name>
    <dbReference type="NCBI Taxonomy" id="1819600"/>
    <lineage>
        <taxon>Bacteria</taxon>
        <taxon>Bacillati</taxon>
        <taxon>Actinomycetota</taxon>
        <taxon>Actinomycetes</taxon>
        <taxon>Streptosporangiales</taxon>
        <taxon>Thermomonosporaceae</taxon>
        <taxon>Actinomadura</taxon>
    </lineage>
</organism>
<feature type="non-terminal residue" evidence="1">
    <location>
        <position position="175"/>
    </location>
</feature>
<protein>
    <submittedName>
        <fullName evidence="1">Uncharacterized protein</fullName>
    </submittedName>
</protein>
<dbReference type="EMBL" id="JBHTIR010000606">
    <property type="protein sequence ID" value="MFD0851585.1"/>
    <property type="molecule type" value="Genomic_DNA"/>
</dbReference>
<name>A0ABW3CAU7_9ACTN</name>
<evidence type="ECO:0000313" key="1">
    <source>
        <dbReference type="EMBL" id="MFD0851585.1"/>
    </source>
</evidence>
<feature type="non-terminal residue" evidence="1">
    <location>
        <position position="1"/>
    </location>
</feature>
<gene>
    <name evidence="1" type="ORF">ACFQ07_05110</name>
</gene>
<reference evidence="2" key="1">
    <citation type="journal article" date="2019" name="Int. J. Syst. Evol. Microbiol.">
        <title>The Global Catalogue of Microorganisms (GCM) 10K type strain sequencing project: providing services to taxonomists for standard genome sequencing and annotation.</title>
        <authorList>
            <consortium name="The Broad Institute Genomics Platform"/>
            <consortium name="The Broad Institute Genome Sequencing Center for Infectious Disease"/>
            <person name="Wu L."/>
            <person name="Ma J."/>
        </authorList>
    </citation>
    <scope>NUCLEOTIDE SEQUENCE [LARGE SCALE GENOMIC DNA]</scope>
    <source>
        <strain evidence="2">JCM 31696</strain>
    </source>
</reference>